<keyword evidence="3" id="KW-1003">Cell membrane</keyword>
<evidence type="ECO:0000313" key="10">
    <source>
        <dbReference type="Proteomes" id="UP001139353"/>
    </source>
</evidence>
<dbReference type="PANTHER" id="PTHR20855">
    <property type="entry name" value="ADIPOR/PROGESTIN RECEPTOR-RELATED"/>
    <property type="match status" value="1"/>
</dbReference>
<feature type="binding site" evidence="7">
    <location>
        <position position="75"/>
    </location>
    <ligand>
        <name>Zn(2+)</name>
        <dbReference type="ChEBI" id="CHEBI:29105"/>
    </ligand>
</feature>
<feature type="transmembrane region" description="Helical" evidence="8">
    <location>
        <begin position="51"/>
        <end position="71"/>
    </location>
</feature>
<dbReference type="PANTHER" id="PTHR20855:SF3">
    <property type="entry name" value="LD03007P"/>
    <property type="match status" value="1"/>
</dbReference>
<feature type="transmembrane region" description="Helical" evidence="8">
    <location>
        <begin position="21"/>
        <end position="45"/>
    </location>
</feature>
<evidence type="ECO:0000256" key="6">
    <source>
        <dbReference type="ARBA" id="ARBA00023136"/>
    </source>
</evidence>
<comment type="subcellular location">
    <subcellularLocation>
        <location evidence="1">Cell membrane</location>
        <topology evidence="1">Multi-pass membrane protein</topology>
    </subcellularLocation>
</comment>
<dbReference type="NCBIfam" id="TIGR01065">
    <property type="entry name" value="hlyIII"/>
    <property type="match status" value="1"/>
</dbReference>
<feature type="transmembrane region" description="Helical" evidence="8">
    <location>
        <begin position="199"/>
        <end position="220"/>
    </location>
</feature>
<feature type="transmembrane region" description="Helical" evidence="8">
    <location>
        <begin position="92"/>
        <end position="110"/>
    </location>
</feature>
<evidence type="ECO:0000256" key="4">
    <source>
        <dbReference type="ARBA" id="ARBA00022692"/>
    </source>
</evidence>
<feature type="transmembrane region" description="Helical" evidence="8">
    <location>
        <begin position="116"/>
        <end position="135"/>
    </location>
</feature>
<organism evidence="9 10">
    <name type="scientific">Scleromatobacter humisilvae</name>
    <dbReference type="NCBI Taxonomy" id="2897159"/>
    <lineage>
        <taxon>Bacteria</taxon>
        <taxon>Pseudomonadati</taxon>
        <taxon>Pseudomonadota</taxon>
        <taxon>Betaproteobacteria</taxon>
        <taxon>Burkholderiales</taxon>
        <taxon>Sphaerotilaceae</taxon>
        <taxon>Scleromatobacter</taxon>
    </lineage>
</organism>
<evidence type="ECO:0000313" key="9">
    <source>
        <dbReference type="EMBL" id="MCK9684279.1"/>
    </source>
</evidence>
<dbReference type="GO" id="GO:0005886">
    <property type="term" value="C:plasma membrane"/>
    <property type="evidence" value="ECO:0007669"/>
    <property type="project" value="UniProtKB-SubCell"/>
</dbReference>
<gene>
    <name evidence="9" type="ORF">LPC04_01010</name>
</gene>
<evidence type="ECO:0000256" key="5">
    <source>
        <dbReference type="ARBA" id="ARBA00022989"/>
    </source>
</evidence>
<feature type="transmembrane region" description="Helical" evidence="8">
    <location>
        <begin position="171"/>
        <end position="190"/>
    </location>
</feature>
<dbReference type="RefSeq" id="WP_275680313.1">
    <property type="nucleotide sequence ID" value="NZ_JAJLJH010000001.1"/>
</dbReference>
<feature type="binding site" evidence="7">
    <location>
        <position position="198"/>
    </location>
    <ligand>
        <name>Zn(2+)</name>
        <dbReference type="ChEBI" id="CHEBI:29105"/>
    </ligand>
</feature>
<keyword evidence="6 8" id="KW-0472">Membrane</keyword>
<dbReference type="EMBL" id="JAJLJH010000001">
    <property type="protein sequence ID" value="MCK9684279.1"/>
    <property type="molecule type" value="Genomic_DNA"/>
</dbReference>
<evidence type="ECO:0000256" key="3">
    <source>
        <dbReference type="ARBA" id="ARBA00022475"/>
    </source>
</evidence>
<sequence>MTTPATAIIFDERPQTLGEEIANAISHGLGFLLAIASLPILVVMAARHGTALNIVAVSIFSVTMMLLYLSSTLYHAIPDGKVKNILARVDHAAIYLFIAGSYTPFALGVLHGATGWTLFGAVWAMAAAGIAVKLMDMLKHPLWSTGLYVAMGWSALLAAGPLIHAMPATGLLWLLAGGVAYTLGAIVFIFDSRAKYMHFAWHLFVLAGTTCHFFAALWYATPARPGA</sequence>
<protein>
    <submittedName>
        <fullName evidence="9">Hemolysin III family protein</fullName>
    </submittedName>
</protein>
<reference evidence="9" key="1">
    <citation type="submission" date="2021-11" db="EMBL/GenBank/DDBJ databases">
        <title>BS-T2-15 a new species belonging to the Comamonadaceae family isolated from the soil of a French oak forest.</title>
        <authorList>
            <person name="Mieszkin S."/>
            <person name="Alain K."/>
        </authorList>
    </citation>
    <scope>NUCLEOTIDE SEQUENCE</scope>
    <source>
        <strain evidence="9">BS-T2-15</strain>
    </source>
</reference>
<dbReference type="InterPro" id="IPR005744">
    <property type="entry name" value="Hy-lIII"/>
</dbReference>
<dbReference type="InterPro" id="IPR004254">
    <property type="entry name" value="AdipoR/HlyIII-related"/>
</dbReference>
<comment type="similarity">
    <text evidence="2">Belongs to the UPF0073 (Hly-III) family.</text>
</comment>
<keyword evidence="10" id="KW-1185">Reference proteome</keyword>
<feature type="transmembrane region" description="Helical" evidence="8">
    <location>
        <begin position="147"/>
        <end position="165"/>
    </location>
</feature>
<evidence type="ECO:0000256" key="7">
    <source>
        <dbReference type="PIRSR" id="PIRSR604254-1"/>
    </source>
</evidence>
<keyword evidence="4 8" id="KW-0812">Transmembrane</keyword>
<name>A0A9X1YD14_9BURK</name>
<dbReference type="Pfam" id="PF03006">
    <property type="entry name" value="HlyIII"/>
    <property type="match status" value="1"/>
</dbReference>
<evidence type="ECO:0000256" key="2">
    <source>
        <dbReference type="ARBA" id="ARBA00008488"/>
    </source>
</evidence>
<keyword evidence="5 8" id="KW-1133">Transmembrane helix</keyword>
<dbReference type="AlphaFoldDB" id="A0A9X1YD14"/>
<comment type="caution">
    <text evidence="9">The sequence shown here is derived from an EMBL/GenBank/DDBJ whole genome shotgun (WGS) entry which is preliminary data.</text>
</comment>
<keyword evidence="7" id="KW-0862">Zinc</keyword>
<evidence type="ECO:0000256" key="1">
    <source>
        <dbReference type="ARBA" id="ARBA00004651"/>
    </source>
</evidence>
<feature type="binding site" evidence="7">
    <location>
        <position position="202"/>
    </location>
    <ligand>
        <name>Zn(2+)</name>
        <dbReference type="ChEBI" id="CHEBI:29105"/>
    </ligand>
</feature>
<proteinExistence type="inferred from homology"/>
<accession>A0A9X1YD14</accession>
<dbReference type="Proteomes" id="UP001139353">
    <property type="component" value="Unassembled WGS sequence"/>
</dbReference>
<dbReference type="GO" id="GO:0046872">
    <property type="term" value="F:metal ion binding"/>
    <property type="evidence" value="ECO:0007669"/>
    <property type="project" value="UniProtKB-KW"/>
</dbReference>
<evidence type="ECO:0000256" key="8">
    <source>
        <dbReference type="SAM" id="Phobius"/>
    </source>
</evidence>
<dbReference type="GO" id="GO:0140911">
    <property type="term" value="F:pore-forming activity"/>
    <property type="evidence" value="ECO:0007669"/>
    <property type="project" value="InterPro"/>
</dbReference>
<keyword evidence="7" id="KW-0479">Metal-binding</keyword>